<feature type="domain" description="CMP/dCMP-type deaminase" evidence="4">
    <location>
        <begin position="307"/>
        <end position="426"/>
    </location>
</feature>
<dbReference type="InterPro" id="IPR016193">
    <property type="entry name" value="Cytidine_deaminase-like"/>
</dbReference>
<evidence type="ECO:0000256" key="2">
    <source>
        <dbReference type="ARBA" id="ARBA00038160"/>
    </source>
</evidence>
<dbReference type="SUPFAM" id="SSF53927">
    <property type="entry name" value="Cytidine deaminase-like"/>
    <property type="match status" value="1"/>
</dbReference>
<gene>
    <name evidence="5" type="ORF">R1sor_017928</name>
</gene>
<evidence type="ECO:0000256" key="3">
    <source>
        <dbReference type="SAM" id="MobiDB-lite"/>
    </source>
</evidence>
<dbReference type="GO" id="GO:0008033">
    <property type="term" value="P:tRNA processing"/>
    <property type="evidence" value="ECO:0007669"/>
    <property type="project" value="UniProtKB-KW"/>
</dbReference>
<sequence>MAGEETKSVSKWYVQQIPAEEDCGPTTVNVYASKIDPKLASAVIRELNVKAPLPTLGHVKRIRRTVTKDGMELSVLLCCVGNPEAEEDPKMPASVSEIVDKHGLQPFIVPVSDKPARSREEWESQCQLWPTSFHPNAGKAADIEKLDQAAVDSMCTFMQMAAQVARLARGRGQPGNGAVIVDPALGAVIAWGYDETGSRCSSMGFGSHSLSTLSEEDSGRTSVELQKSPMGNTSEAGVSPPNCPLDADMLLEASRLKQGLEANETFVDNCTVQQRLRHQEFPGRQFTGHGFHPLRHAVMAAIEMAAARDKRLFPSDRKIADRAYDVGDQDIPVSSKKPRTMETTFEDGPATQNLTKTVVLEISRPYLCTGFDIYVTREPCAMCAMALVHQRFRRVIYGVPNVESGALESRYRLHGKETLNHHYTVFKLSVSEEDLL</sequence>
<feature type="compositionally biased region" description="Polar residues" evidence="3">
    <location>
        <begin position="220"/>
        <end position="236"/>
    </location>
</feature>
<feature type="region of interest" description="Disordered" evidence="3">
    <location>
        <begin position="208"/>
        <end position="241"/>
    </location>
</feature>
<evidence type="ECO:0000256" key="1">
    <source>
        <dbReference type="ARBA" id="ARBA00022694"/>
    </source>
</evidence>
<protein>
    <recommendedName>
        <fullName evidence="4">CMP/dCMP-type deaminase domain-containing protein</fullName>
    </recommendedName>
</protein>
<comment type="similarity">
    <text evidence="2">Belongs to the cytidine and deoxycytidylate deaminase family. ADAT3 subfamily.</text>
</comment>
<comment type="caution">
    <text evidence="5">The sequence shown here is derived from an EMBL/GenBank/DDBJ whole genome shotgun (WGS) entry which is preliminary data.</text>
</comment>
<dbReference type="PANTHER" id="PTHR11079:SF156">
    <property type="entry name" value="INACTIVE TRNA-SPECIFIC ADENOSINE DEAMINASE-LIKE PROTEIN 3-RELATED"/>
    <property type="match status" value="1"/>
</dbReference>
<dbReference type="AlphaFoldDB" id="A0ABD3I8P8"/>
<evidence type="ECO:0000259" key="4">
    <source>
        <dbReference type="PROSITE" id="PS51747"/>
    </source>
</evidence>
<dbReference type="EMBL" id="JBJQOH010000001">
    <property type="protein sequence ID" value="KAL3699906.1"/>
    <property type="molecule type" value="Genomic_DNA"/>
</dbReference>
<accession>A0ABD3I8P8</accession>
<reference evidence="5 6" key="1">
    <citation type="submission" date="2024-09" db="EMBL/GenBank/DDBJ databases">
        <title>Chromosome-scale assembly of Riccia sorocarpa.</title>
        <authorList>
            <person name="Paukszto L."/>
        </authorList>
    </citation>
    <scope>NUCLEOTIDE SEQUENCE [LARGE SCALE GENOMIC DNA]</scope>
    <source>
        <strain evidence="5">LP-2024</strain>
        <tissue evidence="5">Aerial parts of the thallus</tissue>
    </source>
</reference>
<evidence type="ECO:0000313" key="6">
    <source>
        <dbReference type="Proteomes" id="UP001633002"/>
    </source>
</evidence>
<dbReference type="PANTHER" id="PTHR11079">
    <property type="entry name" value="CYTOSINE DEAMINASE FAMILY MEMBER"/>
    <property type="match status" value="1"/>
</dbReference>
<dbReference type="PROSITE" id="PS51747">
    <property type="entry name" value="CYT_DCMP_DEAMINASES_2"/>
    <property type="match status" value="1"/>
</dbReference>
<dbReference type="Proteomes" id="UP001633002">
    <property type="component" value="Unassembled WGS sequence"/>
</dbReference>
<dbReference type="InterPro" id="IPR002125">
    <property type="entry name" value="CMP_dCMP_dom"/>
</dbReference>
<dbReference type="Pfam" id="PF00383">
    <property type="entry name" value="dCMP_cyt_deam_1"/>
    <property type="match status" value="1"/>
</dbReference>
<dbReference type="Gene3D" id="3.40.140.10">
    <property type="entry name" value="Cytidine Deaminase, domain 2"/>
    <property type="match status" value="1"/>
</dbReference>
<organism evidence="5 6">
    <name type="scientific">Riccia sorocarpa</name>
    <dbReference type="NCBI Taxonomy" id="122646"/>
    <lineage>
        <taxon>Eukaryota</taxon>
        <taxon>Viridiplantae</taxon>
        <taxon>Streptophyta</taxon>
        <taxon>Embryophyta</taxon>
        <taxon>Marchantiophyta</taxon>
        <taxon>Marchantiopsida</taxon>
        <taxon>Marchantiidae</taxon>
        <taxon>Marchantiales</taxon>
        <taxon>Ricciaceae</taxon>
        <taxon>Riccia</taxon>
    </lineage>
</organism>
<keyword evidence="6" id="KW-1185">Reference proteome</keyword>
<evidence type="ECO:0000313" key="5">
    <source>
        <dbReference type="EMBL" id="KAL3699906.1"/>
    </source>
</evidence>
<name>A0ABD3I8P8_9MARC</name>
<keyword evidence="1" id="KW-0819">tRNA processing</keyword>
<proteinExistence type="inferred from homology"/>